<proteinExistence type="predicted"/>
<evidence type="ECO:0008006" key="3">
    <source>
        <dbReference type="Google" id="ProtNLM"/>
    </source>
</evidence>
<reference evidence="2" key="1">
    <citation type="submission" date="2020-02" db="EMBL/GenBank/DDBJ databases">
        <authorList>
            <person name="Meier V. D."/>
        </authorList>
    </citation>
    <scope>NUCLEOTIDE SEQUENCE</scope>
    <source>
        <strain evidence="2">AVDCRST_MAG05</strain>
    </source>
</reference>
<dbReference type="AlphaFoldDB" id="A0A6J4TFU0"/>
<sequence length="259" mass="27664">MGSPGSAVANRARDASGPGPFPGYRRLDGPVPLFYAPRLEGEAREILGHLAGGSVAMSGILGVEVPKLSALLVAEEDRPVAPREKGRPYPPGLPYFTRSVDPPALVLPERLAPVFRPRTGALLPLTVWHELAHAFLLDGPVVRMPAWLGELVPQAASAAVARRVGLPLGEHLSLVDPDPGFTVRGFSGPAGAEDQMKFQNLLLLLGVAALEGFGEGFLGRIFRALWDERDVVDGARAEELLAGALGPQGREWLRSRPEF</sequence>
<evidence type="ECO:0000256" key="1">
    <source>
        <dbReference type="SAM" id="MobiDB-lite"/>
    </source>
</evidence>
<evidence type="ECO:0000313" key="2">
    <source>
        <dbReference type="EMBL" id="CAA9521566.1"/>
    </source>
</evidence>
<organism evidence="2">
    <name type="scientific">uncultured Rubrobacteraceae bacterium</name>
    <dbReference type="NCBI Taxonomy" id="349277"/>
    <lineage>
        <taxon>Bacteria</taxon>
        <taxon>Bacillati</taxon>
        <taxon>Actinomycetota</taxon>
        <taxon>Rubrobacteria</taxon>
        <taxon>Rubrobacterales</taxon>
        <taxon>Rubrobacteraceae</taxon>
        <taxon>environmental samples</taxon>
    </lineage>
</organism>
<feature type="region of interest" description="Disordered" evidence="1">
    <location>
        <begin position="1"/>
        <end position="24"/>
    </location>
</feature>
<gene>
    <name evidence="2" type="ORF">AVDCRST_MAG05-3649</name>
</gene>
<dbReference type="EMBL" id="CADCVM010000405">
    <property type="protein sequence ID" value="CAA9521566.1"/>
    <property type="molecule type" value="Genomic_DNA"/>
</dbReference>
<accession>A0A6J4TFU0</accession>
<protein>
    <recommendedName>
        <fullName evidence="3">Peptidase MA-like domain-containing protein</fullName>
    </recommendedName>
</protein>
<name>A0A6J4TFU0_9ACTN</name>